<accession>A0A160VJG2</accession>
<dbReference type="AlphaFoldDB" id="A0A160VJG2"/>
<evidence type="ECO:0000256" key="1">
    <source>
        <dbReference type="SAM" id="Phobius"/>
    </source>
</evidence>
<dbReference type="PANTHER" id="PTHR12697:SF5">
    <property type="entry name" value="DEOXYHYPUSINE HYDROXYLASE"/>
    <property type="match status" value="1"/>
</dbReference>
<protein>
    <submittedName>
        <fullName evidence="2">Phycocyanin alpha-subunit phycocyanobilin lyase</fullName>
    </submittedName>
</protein>
<organism evidence="2">
    <name type="scientific">hydrothermal vent metagenome</name>
    <dbReference type="NCBI Taxonomy" id="652676"/>
    <lineage>
        <taxon>unclassified sequences</taxon>
        <taxon>metagenomes</taxon>
        <taxon>ecological metagenomes</taxon>
    </lineage>
</organism>
<dbReference type="SUPFAM" id="SSF48371">
    <property type="entry name" value="ARM repeat"/>
    <property type="match status" value="1"/>
</dbReference>
<name>A0A160VJG2_9ZZZZ</name>
<dbReference type="InterPro" id="IPR011989">
    <property type="entry name" value="ARM-like"/>
</dbReference>
<reference evidence="2" key="1">
    <citation type="submission" date="2015-10" db="EMBL/GenBank/DDBJ databases">
        <authorList>
            <person name="Gilbert D.G."/>
        </authorList>
    </citation>
    <scope>NUCLEOTIDE SEQUENCE</scope>
</reference>
<dbReference type="SMART" id="SM00567">
    <property type="entry name" value="EZ_HEAT"/>
    <property type="match status" value="3"/>
</dbReference>
<dbReference type="GO" id="GO:0016829">
    <property type="term" value="F:lyase activity"/>
    <property type="evidence" value="ECO:0007669"/>
    <property type="project" value="UniProtKB-KW"/>
</dbReference>
<dbReference type="InterPro" id="IPR004155">
    <property type="entry name" value="PBS_lyase_HEAT"/>
</dbReference>
<dbReference type="GO" id="GO:0016491">
    <property type="term" value="F:oxidoreductase activity"/>
    <property type="evidence" value="ECO:0007669"/>
    <property type="project" value="TreeGrafter"/>
</dbReference>
<proteinExistence type="predicted"/>
<gene>
    <name evidence="2" type="ORF">MGWOODY_Mmi1303</name>
</gene>
<evidence type="ECO:0000313" key="2">
    <source>
        <dbReference type="EMBL" id="CUV09384.1"/>
    </source>
</evidence>
<dbReference type="Gene3D" id="1.25.10.10">
    <property type="entry name" value="Leucine-rich Repeat Variant"/>
    <property type="match status" value="1"/>
</dbReference>
<dbReference type="Pfam" id="PF13646">
    <property type="entry name" value="HEAT_2"/>
    <property type="match status" value="1"/>
</dbReference>
<keyword evidence="1" id="KW-0472">Membrane</keyword>
<dbReference type="PANTHER" id="PTHR12697">
    <property type="entry name" value="PBS LYASE HEAT-LIKE PROTEIN"/>
    <property type="match status" value="1"/>
</dbReference>
<keyword evidence="1" id="KW-1133">Transmembrane helix</keyword>
<dbReference type="InterPro" id="IPR016024">
    <property type="entry name" value="ARM-type_fold"/>
</dbReference>
<sequence>MENLQNHSQQPEKKSALRVVIHSFFVVPLIIAVFAVLIFLVVRIMTSEPNTAQDYLEDVKIGGTTKRWQGAFELSKILSNPKRVPKDDRFVAELISTFKYATNDRDIRVKQYLALAMGATKDIRYTQSLIEALDRPEPELIMAIAHALGNIADKSAVAPLTEILNHGEAKVRLQAVISLGKIGEASTLPALKEMMADPEANVRWDAAIALAKQKDASGQRILLDLMDRNYLDSFPNIDEIEQVQAMMVAIQVAPFIQDLELKRSLEKLRDSDSNLKIREAARIALTQFK</sequence>
<keyword evidence="2" id="KW-0456">Lyase</keyword>
<dbReference type="EMBL" id="FAXC01000234">
    <property type="protein sequence ID" value="CUV09384.1"/>
    <property type="molecule type" value="Genomic_DNA"/>
</dbReference>
<feature type="transmembrane region" description="Helical" evidence="1">
    <location>
        <begin position="20"/>
        <end position="42"/>
    </location>
</feature>
<keyword evidence="1" id="KW-0812">Transmembrane</keyword>